<keyword evidence="1" id="KW-0808">Transferase</keyword>
<organism evidence="5 6">
    <name type="scientific">Clostridium cavendishii DSM 21758</name>
    <dbReference type="NCBI Taxonomy" id="1121302"/>
    <lineage>
        <taxon>Bacteria</taxon>
        <taxon>Bacillati</taxon>
        <taxon>Bacillota</taxon>
        <taxon>Clostridia</taxon>
        <taxon>Eubacteriales</taxon>
        <taxon>Clostridiaceae</taxon>
        <taxon>Clostridium</taxon>
    </lineage>
</organism>
<dbReference type="GO" id="GO:0004315">
    <property type="term" value="F:3-oxoacyl-[acyl-carrier-protein] synthase activity"/>
    <property type="evidence" value="ECO:0007669"/>
    <property type="project" value="InterPro"/>
</dbReference>
<dbReference type="RefSeq" id="WP_072984843.1">
    <property type="nucleotide sequence ID" value="NZ_FQZB01000004.1"/>
</dbReference>
<protein>
    <submittedName>
        <fullName evidence="5">3-oxoacyl-[acyl-carrier-protein] synthase-3</fullName>
    </submittedName>
</protein>
<dbReference type="GO" id="GO:0044550">
    <property type="term" value="P:secondary metabolite biosynthetic process"/>
    <property type="evidence" value="ECO:0007669"/>
    <property type="project" value="TreeGrafter"/>
</dbReference>
<sequence length="307" mass="35161">MSYISYLDYYMPKTYEKAEEILKQINDESINIKYMLNQGKLENISVENELNNHEMIFKLMDKYIESNNSASDFDAIIFQGADRNICNETSIPYVIIEKYNMNKATVFALNQECSTTLQAIELADGLINSNKAKKVLIASICRADNVQERYVFPTILGDGAGLIVIENQGKLKILDSFSRTDGTYSYKKYMNIPYILSEKDITINIKNAILKLLENNKLTTDDVKFIVPQNVNEIVYRLHAKVLKISPEKFFLKNIPFGGHVGDIDTIRNLKDIIDKNLVFEKEKLVLFAMGMIAENQTYVSILIEKN</sequence>
<dbReference type="SUPFAM" id="SSF53901">
    <property type="entry name" value="Thiolase-like"/>
    <property type="match status" value="1"/>
</dbReference>
<evidence type="ECO:0000259" key="3">
    <source>
        <dbReference type="Pfam" id="PF08541"/>
    </source>
</evidence>
<feature type="domain" description="Beta-ketoacyl-[acyl-carrier-protein] synthase III N-terminal" evidence="4">
    <location>
        <begin position="108"/>
        <end position="182"/>
    </location>
</feature>
<dbReference type="STRING" id="1121302.SAMN02745163_00434"/>
<name>A0A1M6CDI0_9CLOT</name>
<dbReference type="PANTHER" id="PTHR34069">
    <property type="entry name" value="3-OXOACYL-[ACYL-CARRIER-PROTEIN] SYNTHASE 3"/>
    <property type="match status" value="1"/>
</dbReference>
<dbReference type="OrthoDB" id="1892135at2"/>
<dbReference type="InterPro" id="IPR013747">
    <property type="entry name" value="ACP_syn_III_C"/>
</dbReference>
<evidence type="ECO:0000256" key="2">
    <source>
        <dbReference type="ARBA" id="ARBA00023315"/>
    </source>
</evidence>
<dbReference type="Pfam" id="PF08541">
    <property type="entry name" value="ACP_syn_III_C"/>
    <property type="match status" value="1"/>
</dbReference>
<dbReference type="Pfam" id="PF08545">
    <property type="entry name" value="ACP_syn_III"/>
    <property type="match status" value="1"/>
</dbReference>
<feature type="domain" description="Beta-ketoacyl-[acyl-carrier-protein] synthase III C-terminal" evidence="3">
    <location>
        <begin position="213"/>
        <end position="291"/>
    </location>
</feature>
<dbReference type="InterPro" id="IPR013751">
    <property type="entry name" value="ACP_syn_III_N"/>
</dbReference>
<reference evidence="5 6" key="1">
    <citation type="submission" date="2016-11" db="EMBL/GenBank/DDBJ databases">
        <authorList>
            <person name="Jaros S."/>
            <person name="Januszkiewicz K."/>
            <person name="Wedrychowicz H."/>
        </authorList>
    </citation>
    <scope>NUCLEOTIDE SEQUENCE [LARGE SCALE GENOMIC DNA]</scope>
    <source>
        <strain evidence="5 6">DSM 21758</strain>
    </source>
</reference>
<evidence type="ECO:0000256" key="1">
    <source>
        <dbReference type="ARBA" id="ARBA00022679"/>
    </source>
</evidence>
<dbReference type="PANTHER" id="PTHR34069:SF2">
    <property type="entry name" value="BETA-KETOACYL-[ACYL-CARRIER-PROTEIN] SYNTHASE III"/>
    <property type="match status" value="1"/>
</dbReference>
<gene>
    <name evidence="5" type="ORF">SAMN02745163_00434</name>
</gene>
<evidence type="ECO:0000259" key="4">
    <source>
        <dbReference type="Pfam" id="PF08545"/>
    </source>
</evidence>
<evidence type="ECO:0000313" key="6">
    <source>
        <dbReference type="Proteomes" id="UP000184310"/>
    </source>
</evidence>
<dbReference type="AlphaFoldDB" id="A0A1M6CDI0"/>
<dbReference type="Gene3D" id="3.40.47.10">
    <property type="match status" value="2"/>
</dbReference>
<dbReference type="GO" id="GO:0006633">
    <property type="term" value="P:fatty acid biosynthetic process"/>
    <property type="evidence" value="ECO:0007669"/>
    <property type="project" value="InterPro"/>
</dbReference>
<proteinExistence type="predicted"/>
<keyword evidence="2" id="KW-0012">Acyltransferase</keyword>
<dbReference type="Proteomes" id="UP000184310">
    <property type="component" value="Unassembled WGS sequence"/>
</dbReference>
<evidence type="ECO:0000313" key="5">
    <source>
        <dbReference type="EMBL" id="SHI58768.1"/>
    </source>
</evidence>
<keyword evidence="6" id="KW-1185">Reference proteome</keyword>
<dbReference type="InterPro" id="IPR016039">
    <property type="entry name" value="Thiolase-like"/>
</dbReference>
<accession>A0A1M6CDI0</accession>
<dbReference type="EMBL" id="FQZB01000004">
    <property type="protein sequence ID" value="SHI58768.1"/>
    <property type="molecule type" value="Genomic_DNA"/>
</dbReference>